<keyword evidence="9 17" id="KW-0671">Queuosine biosynthesis</keyword>
<evidence type="ECO:0000256" key="6">
    <source>
        <dbReference type="ARBA" id="ARBA00022485"/>
    </source>
</evidence>
<dbReference type="GO" id="GO:0051539">
    <property type="term" value="F:4 iron, 4 sulfur cluster binding"/>
    <property type="evidence" value="ECO:0007669"/>
    <property type="project" value="UniProtKB-UniRule"/>
</dbReference>
<feature type="binding site" evidence="17">
    <location>
        <position position="114"/>
    </location>
    <ligand>
        <name>[4Fe-4S] cluster</name>
        <dbReference type="ChEBI" id="CHEBI:49883"/>
    </ligand>
</feature>
<keyword evidence="8 17" id="KW-0479">Metal-binding</keyword>
<evidence type="ECO:0000256" key="13">
    <source>
        <dbReference type="ARBA" id="ARBA00023157"/>
    </source>
</evidence>
<comment type="similarity">
    <text evidence="3 17">Belongs to the QueH family.</text>
</comment>
<keyword evidence="11 17" id="KW-0408">Iron</keyword>
<sequence>MNKINYDKEMENIISQIKDKEKPSLLIHSCCAPCSGAILEYLRNFFNISIYFYNPNITFEEEYVKRLEEQKSYDKELNYNMEIIEGIYNPKDDFFKVVQGLEKEPEGGKRCYKCYYLRMEACAKKSKELGFDYFTTVLSISPLKNAQWINEIGRELSEKYNIKFLYGDFKKKSRYLRSVELSKEHNLYRQDYCGCVFSKVEREKIKESRIGE</sequence>
<evidence type="ECO:0000256" key="4">
    <source>
        <dbReference type="ARBA" id="ARBA00012622"/>
    </source>
</evidence>
<dbReference type="GO" id="GO:0046872">
    <property type="term" value="F:metal ion binding"/>
    <property type="evidence" value="ECO:0007669"/>
    <property type="project" value="UniProtKB-KW"/>
</dbReference>
<reference evidence="18 19" key="1">
    <citation type="submission" date="2017-02" db="EMBL/GenBank/DDBJ databases">
        <authorList>
            <person name="Peterson S.W."/>
        </authorList>
    </citation>
    <scope>NUCLEOTIDE SEQUENCE [LARGE SCALE GENOMIC DNA]</scope>
    <source>
        <strain evidence="18 19">ATCC 700028</strain>
    </source>
</reference>
<dbReference type="HAMAP" id="MF_02089">
    <property type="entry name" value="QueH"/>
    <property type="match status" value="1"/>
</dbReference>
<dbReference type="InterPro" id="IPR003828">
    <property type="entry name" value="QueH"/>
</dbReference>
<evidence type="ECO:0000256" key="8">
    <source>
        <dbReference type="ARBA" id="ARBA00022723"/>
    </source>
</evidence>
<protein>
    <recommendedName>
        <fullName evidence="5 17">Epoxyqueuosine reductase QueH</fullName>
        <ecNumber evidence="4 17">1.17.99.6</ecNumber>
    </recommendedName>
    <alternativeName>
        <fullName evidence="15 17">Queuosine biosynthesis protein QueH</fullName>
    </alternativeName>
</protein>
<feature type="disulfide bond" description="Redox-active" evidence="17">
    <location>
        <begin position="193"/>
        <end position="195"/>
    </location>
</feature>
<evidence type="ECO:0000256" key="3">
    <source>
        <dbReference type="ARBA" id="ARBA00008207"/>
    </source>
</evidence>
<organism evidence="18 19">
    <name type="scientific">Cetobacterium ceti</name>
    <dbReference type="NCBI Taxonomy" id="180163"/>
    <lineage>
        <taxon>Bacteria</taxon>
        <taxon>Fusobacteriati</taxon>
        <taxon>Fusobacteriota</taxon>
        <taxon>Fusobacteriia</taxon>
        <taxon>Fusobacteriales</taxon>
        <taxon>Fusobacteriaceae</taxon>
        <taxon>Cetobacterium</taxon>
    </lineage>
</organism>
<evidence type="ECO:0000313" key="19">
    <source>
        <dbReference type="Proteomes" id="UP000191153"/>
    </source>
</evidence>
<dbReference type="GO" id="GO:0052693">
    <property type="term" value="F:epoxyqueuosine reductase activity"/>
    <property type="evidence" value="ECO:0007669"/>
    <property type="project" value="UniProtKB-UniRule"/>
</dbReference>
<evidence type="ECO:0000256" key="15">
    <source>
        <dbReference type="ARBA" id="ARBA00031446"/>
    </source>
</evidence>
<dbReference type="RefSeq" id="WP_078693728.1">
    <property type="nucleotide sequence ID" value="NZ_FUWX01000008.1"/>
</dbReference>
<dbReference type="UniPathway" id="UPA00392"/>
<evidence type="ECO:0000256" key="16">
    <source>
        <dbReference type="ARBA" id="ARBA00047415"/>
    </source>
</evidence>
<evidence type="ECO:0000256" key="12">
    <source>
        <dbReference type="ARBA" id="ARBA00023014"/>
    </source>
</evidence>
<feature type="binding site" evidence="17">
    <location>
        <position position="31"/>
    </location>
    <ligand>
        <name>[4Fe-4S] cluster</name>
        <dbReference type="ChEBI" id="CHEBI:49883"/>
    </ligand>
</feature>
<dbReference type="Proteomes" id="UP000191153">
    <property type="component" value="Unassembled WGS sequence"/>
</dbReference>
<evidence type="ECO:0000256" key="9">
    <source>
        <dbReference type="ARBA" id="ARBA00022785"/>
    </source>
</evidence>
<dbReference type="EC" id="1.17.99.6" evidence="4 17"/>
<comment type="pathway">
    <text evidence="2 17">tRNA modification; tRNA-queuosine biosynthesis.</text>
</comment>
<dbReference type="GO" id="GO:0008616">
    <property type="term" value="P:tRNA queuosine(34) biosynthetic process"/>
    <property type="evidence" value="ECO:0007669"/>
    <property type="project" value="UniProtKB-UniRule"/>
</dbReference>
<evidence type="ECO:0000256" key="1">
    <source>
        <dbReference type="ARBA" id="ARBA00002268"/>
    </source>
</evidence>
<keyword evidence="12 17" id="KW-0411">Iron-sulfur</keyword>
<keyword evidence="13 17" id="KW-1015">Disulfide bond</keyword>
<keyword evidence="7 17" id="KW-0819">tRNA processing</keyword>
<evidence type="ECO:0000256" key="5">
    <source>
        <dbReference type="ARBA" id="ARBA00016895"/>
    </source>
</evidence>
<keyword evidence="10 17" id="KW-0560">Oxidoreductase</keyword>
<dbReference type="Pfam" id="PF02677">
    <property type="entry name" value="QueH"/>
    <property type="match status" value="1"/>
</dbReference>
<dbReference type="PANTHER" id="PTHR36701:SF1">
    <property type="entry name" value="EPOXYQUEUOSINE REDUCTASE QUEH"/>
    <property type="match status" value="1"/>
</dbReference>
<dbReference type="AlphaFoldDB" id="A0A1T4MIK1"/>
<gene>
    <name evidence="17" type="primary">queH</name>
    <name evidence="18" type="ORF">SAMN02745174_01239</name>
</gene>
<keyword evidence="6 17" id="KW-0004">4Fe-4S</keyword>
<accession>A0A1T4MIK1</accession>
<keyword evidence="19" id="KW-1185">Reference proteome</keyword>
<keyword evidence="14 17" id="KW-0676">Redox-active center</keyword>
<comment type="function">
    <text evidence="1 17">Catalyzes the conversion of epoxyqueuosine (oQ) to queuosine (Q), which is a hypermodified base found in the wobble positions of tRNA(Asp), tRNA(Asn), tRNA(His) and tRNA(Tyr).</text>
</comment>
<evidence type="ECO:0000256" key="2">
    <source>
        <dbReference type="ARBA" id="ARBA00004691"/>
    </source>
</evidence>
<feature type="binding site" evidence="17">
    <location>
        <position position="111"/>
    </location>
    <ligand>
        <name>[4Fe-4S] cluster</name>
        <dbReference type="ChEBI" id="CHEBI:49883"/>
    </ligand>
</feature>
<evidence type="ECO:0000256" key="17">
    <source>
        <dbReference type="HAMAP-Rule" id="MF_02089"/>
    </source>
</evidence>
<dbReference type="OrthoDB" id="9801033at2"/>
<dbReference type="EMBL" id="FUWX01000008">
    <property type="protein sequence ID" value="SJZ66707.1"/>
    <property type="molecule type" value="Genomic_DNA"/>
</dbReference>
<evidence type="ECO:0000256" key="14">
    <source>
        <dbReference type="ARBA" id="ARBA00023284"/>
    </source>
</evidence>
<evidence type="ECO:0000256" key="10">
    <source>
        <dbReference type="ARBA" id="ARBA00023002"/>
    </source>
</evidence>
<feature type="binding site" evidence="17">
    <location>
        <position position="30"/>
    </location>
    <ligand>
        <name>[4Fe-4S] cluster</name>
        <dbReference type="ChEBI" id="CHEBI:49883"/>
    </ligand>
</feature>
<proteinExistence type="inferred from homology"/>
<comment type="catalytic activity">
    <reaction evidence="16 17">
        <text>epoxyqueuosine(34) in tRNA + AH2 = queuosine(34) in tRNA + A + H2O</text>
        <dbReference type="Rhea" id="RHEA:32159"/>
        <dbReference type="Rhea" id="RHEA-COMP:18571"/>
        <dbReference type="Rhea" id="RHEA-COMP:18582"/>
        <dbReference type="ChEBI" id="CHEBI:13193"/>
        <dbReference type="ChEBI" id="CHEBI:15377"/>
        <dbReference type="ChEBI" id="CHEBI:17499"/>
        <dbReference type="ChEBI" id="CHEBI:194431"/>
        <dbReference type="ChEBI" id="CHEBI:194443"/>
        <dbReference type="EC" id="1.17.99.6"/>
    </reaction>
</comment>
<evidence type="ECO:0000256" key="7">
    <source>
        <dbReference type="ARBA" id="ARBA00022694"/>
    </source>
</evidence>
<name>A0A1T4MIK1_9FUSO</name>
<dbReference type="STRING" id="180163.SAMN02745174_01239"/>
<evidence type="ECO:0000313" key="18">
    <source>
        <dbReference type="EMBL" id="SJZ66707.1"/>
    </source>
</evidence>
<dbReference type="PANTHER" id="PTHR36701">
    <property type="entry name" value="EPOXYQUEUOSINE REDUCTASE QUEH"/>
    <property type="match status" value="1"/>
</dbReference>
<evidence type="ECO:0000256" key="11">
    <source>
        <dbReference type="ARBA" id="ARBA00023004"/>
    </source>
</evidence>